<dbReference type="RefSeq" id="WP_409588927.1">
    <property type="nucleotide sequence ID" value="NZ_CAKMTZ010000072.1"/>
</dbReference>
<accession>A0AAU9QMM1</accession>
<name>A0AAU9QMM1_9VIBR</name>
<gene>
    <name evidence="1" type="ORF">THF1A12_210046</name>
</gene>
<reference evidence="1" key="1">
    <citation type="submission" date="2022-01" db="EMBL/GenBank/DDBJ databases">
        <authorList>
            <person name="Lagorce A."/>
        </authorList>
    </citation>
    <scope>NUCLEOTIDE SEQUENCE</scope>
    <source>
        <strain evidence="1">Th15_F1_A12</strain>
    </source>
</reference>
<sequence length="315" mass="35778">MFDSTAQFKPSAMLEGMISPLTFFKNKLESGAILALGEAHWYADLFEQMTEVLLDPQLDGAFTHLFIEFGNAKHQALLNNYLLGEAVTDTELAAVWLDSIAFPAWMHPCYGQFFHRLRAVNAERNVPIKVVLTEPSFNWQAIQHPSELSKLNAQRDQALVDGVEKLQQKQAQSVVVLVGARHILKRSPTLGFMSKHKTFGDLAKQKFGEQYVSVWPHILPSEWGSTERGIYTTTQPHLKKKSFLDIIPKKPPVNPYAFTSLEQLVDAYWYLGPQTRQLDAKGVIVPPMWKALLEQRLPLVNARQQMVIKKVIEQK</sequence>
<evidence type="ECO:0000313" key="1">
    <source>
        <dbReference type="EMBL" id="CAH1589460.1"/>
    </source>
</evidence>
<dbReference type="SUPFAM" id="SSF159501">
    <property type="entry name" value="EreA/ChaN-like"/>
    <property type="match status" value="1"/>
</dbReference>
<organism evidence="1 2">
    <name type="scientific">Vibrio jasicida</name>
    <dbReference type="NCBI Taxonomy" id="766224"/>
    <lineage>
        <taxon>Bacteria</taxon>
        <taxon>Pseudomonadati</taxon>
        <taxon>Pseudomonadota</taxon>
        <taxon>Gammaproteobacteria</taxon>
        <taxon>Vibrionales</taxon>
        <taxon>Vibrionaceae</taxon>
        <taxon>Vibrio</taxon>
    </lineage>
</organism>
<comment type="caution">
    <text evidence="1">The sequence shown here is derived from an EMBL/GenBank/DDBJ whole genome shotgun (WGS) entry which is preliminary data.</text>
</comment>
<evidence type="ECO:0008006" key="3">
    <source>
        <dbReference type="Google" id="ProtNLM"/>
    </source>
</evidence>
<dbReference type="EMBL" id="CAKMUD010000074">
    <property type="protein sequence ID" value="CAH1589460.1"/>
    <property type="molecule type" value="Genomic_DNA"/>
</dbReference>
<proteinExistence type="predicted"/>
<dbReference type="AlphaFoldDB" id="A0AAU9QMM1"/>
<dbReference type="Proteomes" id="UP001295462">
    <property type="component" value="Unassembled WGS sequence"/>
</dbReference>
<protein>
    <recommendedName>
        <fullName evidence="3">Haem-binding uptake Tiki superfamily ChaN domain-containing protein</fullName>
    </recommendedName>
</protein>
<evidence type="ECO:0000313" key="2">
    <source>
        <dbReference type="Proteomes" id="UP001295462"/>
    </source>
</evidence>